<dbReference type="GO" id="GO:0005524">
    <property type="term" value="F:ATP binding"/>
    <property type="evidence" value="ECO:0007669"/>
    <property type="project" value="InterPro"/>
</dbReference>
<proteinExistence type="predicted"/>
<dbReference type="PANTHER" id="PTHR46411:SF4">
    <property type="entry name" value="AAA+ ATPASE DOMAIN-CONTAINING PROTEIN"/>
    <property type="match status" value="1"/>
</dbReference>
<dbReference type="SUPFAM" id="SSF52540">
    <property type="entry name" value="P-loop containing nucleoside triphosphate hydrolases"/>
    <property type="match status" value="1"/>
</dbReference>
<dbReference type="HOGENOM" id="CLU_004471_6_0_1"/>
<feature type="compositionally biased region" description="Polar residues" evidence="1">
    <location>
        <begin position="13"/>
        <end position="34"/>
    </location>
</feature>
<dbReference type="Proteomes" id="UP000030752">
    <property type="component" value="Unassembled WGS sequence"/>
</dbReference>
<dbReference type="VEuPathDB" id="FungiDB:HMPREF1541_00175"/>
<keyword evidence="4" id="KW-1185">Reference proteome</keyword>
<dbReference type="InParanoid" id="W2SBB6"/>
<dbReference type="eggNOG" id="KOG0730">
    <property type="taxonomic scope" value="Eukaryota"/>
</dbReference>
<evidence type="ECO:0000313" key="3">
    <source>
        <dbReference type="EMBL" id="ETN45992.1"/>
    </source>
</evidence>
<reference evidence="3 4" key="1">
    <citation type="submission" date="2013-03" db="EMBL/GenBank/DDBJ databases">
        <title>The Genome Sequence of Phialophora europaea CBS 101466.</title>
        <authorList>
            <consortium name="The Broad Institute Genomics Platform"/>
            <person name="Cuomo C."/>
            <person name="de Hoog S."/>
            <person name="Gorbushina A."/>
            <person name="Walker B."/>
            <person name="Young S.K."/>
            <person name="Zeng Q."/>
            <person name="Gargeya S."/>
            <person name="Fitzgerald M."/>
            <person name="Haas B."/>
            <person name="Abouelleil A."/>
            <person name="Allen A.W."/>
            <person name="Alvarado L."/>
            <person name="Arachchi H.M."/>
            <person name="Berlin A.M."/>
            <person name="Chapman S.B."/>
            <person name="Gainer-Dewar J."/>
            <person name="Goldberg J."/>
            <person name="Griggs A."/>
            <person name="Gujja S."/>
            <person name="Hansen M."/>
            <person name="Howarth C."/>
            <person name="Imamovic A."/>
            <person name="Ireland A."/>
            <person name="Larimer J."/>
            <person name="McCowan C."/>
            <person name="Murphy C."/>
            <person name="Pearson M."/>
            <person name="Poon T.W."/>
            <person name="Priest M."/>
            <person name="Roberts A."/>
            <person name="Saif S."/>
            <person name="Shea T."/>
            <person name="Sisk P."/>
            <person name="Sykes S."/>
            <person name="Wortman J."/>
            <person name="Nusbaum C."/>
            <person name="Birren B."/>
        </authorList>
    </citation>
    <scope>NUCLEOTIDE SEQUENCE [LARGE SCALE GENOMIC DNA]</scope>
    <source>
        <strain evidence="3 4">CBS 101466</strain>
    </source>
</reference>
<dbReference type="Gene3D" id="3.40.50.300">
    <property type="entry name" value="P-loop containing nucleotide triphosphate hydrolases"/>
    <property type="match status" value="1"/>
</dbReference>
<feature type="domain" description="AAA+ ATPase" evidence="2">
    <location>
        <begin position="768"/>
        <end position="894"/>
    </location>
</feature>
<feature type="region of interest" description="Disordered" evidence="1">
    <location>
        <begin position="1005"/>
        <end position="1028"/>
    </location>
</feature>
<organism evidence="3 4">
    <name type="scientific">Cyphellophora europaea (strain CBS 101466)</name>
    <name type="common">Phialophora europaea</name>
    <dbReference type="NCBI Taxonomy" id="1220924"/>
    <lineage>
        <taxon>Eukaryota</taxon>
        <taxon>Fungi</taxon>
        <taxon>Dikarya</taxon>
        <taxon>Ascomycota</taxon>
        <taxon>Pezizomycotina</taxon>
        <taxon>Eurotiomycetes</taxon>
        <taxon>Chaetothyriomycetidae</taxon>
        <taxon>Chaetothyriales</taxon>
        <taxon>Cyphellophoraceae</taxon>
        <taxon>Cyphellophora</taxon>
    </lineage>
</organism>
<dbReference type="InterPro" id="IPR027417">
    <property type="entry name" value="P-loop_NTPase"/>
</dbReference>
<dbReference type="GO" id="GO:0016887">
    <property type="term" value="F:ATP hydrolysis activity"/>
    <property type="evidence" value="ECO:0007669"/>
    <property type="project" value="InterPro"/>
</dbReference>
<name>W2SBB6_CYPE1</name>
<dbReference type="InterPro" id="IPR003959">
    <property type="entry name" value="ATPase_AAA_core"/>
</dbReference>
<evidence type="ECO:0000313" key="4">
    <source>
        <dbReference type="Proteomes" id="UP000030752"/>
    </source>
</evidence>
<evidence type="ECO:0000256" key="1">
    <source>
        <dbReference type="SAM" id="MobiDB-lite"/>
    </source>
</evidence>
<sequence length="1028" mass="117433">MARIDGEAEVVQPDTSTPQLPDQETVEASRSLGESSDAVPRDLDPSVELDSLNGTPESAHDNHEDVNSRLLIIENSEGKSFMVPWSECDTWEKLKVVLEKRLPSANKSTRERIKSGKFLMKNGWDAAYGPEYWHFALHPLPPLTFHVNLPGSSRQRRRRYLRNIPVEDEELDEIPALEHAADDSSHTESDIVEDTRPQRLLIHAKSETSIRQAGRGVDLENSAIDERAEVNYEGRIKYTVDYFRKERHGWDLDYLHSFSSDKPIIQGLWRVAKFAPVLEEKHAVRYPRNRVIPSRHLRPSRMYGLDPDMPVAGEGQADEPDKLETGDEVDLPSVQIHSKLLLNALGAVANYWTTSAEDVDDHRRRRDEENKQADNLRAGIFNYPFRDLYYHKKELIDYKDGKYACCARHPEAYQRECGKHIDLLIEYLYEQPDIGLAQAEAGWARQTPTTNFASFWLLLKPGTDVYVRKRDILNLFVVDTVDGGVEFSGRGQVLRAVPYTVSVWGMWFDGEVISRISKTITVPVFDSDREITSLPLFPAEFQDTIDGGATRERLLKRGQKFFKCCKGPAYMEYTGLGHAGRTSKHVRARVVIDHFDRPWTELSHNLGHACEFGDSNRNHRRSDYHSSYSSWDRRDVIVVEAQKPGASARSPRCECVHCVSSVDGGISYPPETHSDYDNIVPSETDTLTNHQYLLCWDQMFGFILKDRNYDLLDVEYLVEPQLSDDAIESLVLRPESNKDAIKALVKTYTDQASQTNLFSADFIQNKGEGQVILLHGPPGTGKTLTAESVAEFTRKPLVSITAADLGHEPQDLERNLTRFLKNAHIWNAVVLLDEADIYLQRRSSHDLKRNSIVSIFLRLLDYFQGILFLTSNRVGQIDEAFMSRIHIALGYRPLDDDARAHIWDALFRKLQDDYRRGGARIEYEYDAKQYVKRSDEVRTLQWNGREIRNAFQTVVALATFDAKNEGEKRGKSPDDVVPEIRESHLRQVVAMSAAFRKYMTSTHEGMEDPDHAFRLGNRDDRFYQGSGD</sequence>
<accession>W2SBB6</accession>
<dbReference type="Pfam" id="PF23232">
    <property type="entry name" value="AAA_lid_13"/>
    <property type="match status" value="1"/>
</dbReference>
<feature type="region of interest" description="Disordered" evidence="1">
    <location>
        <begin position="1"/>
        <end position="63"/>
    </location>
</feature>
<evidence type="ECO:0000259" key="2">
    <source>
        <dbReference type="SMART" id="SM00382"/>
    </source>
</evidence>
<dbReference type="RefSeq" id="XP_008710704.1">
    <property type="nucleotide sequence ID" value="XM_008712482.1"/>
</dbReference>
<dbReference type="STRING" id="1220924.W2SBB6"/>
<feature type="compositionally biased region" description="Basic and acidic residues" evidence="1">
    <location>
        <begin position="1005"/>
        <end position="1022"/>
    </location>
</feature>
<gene>
    <name evidence="3" type="ORF">HMPREF1541_00175</name>
</gene>
<protein>
    <recommendedName>
        <fullName evidence="2">AAA+ ATPase domain-containing protein</fullName>
    </recommendedName>
</protein>
<dbReference type="OrthoDB" id="10042665at2759"/>
<dbReference type="PANTHER" id="PTHR46411">
    <property type="entry name" value="FAMILY ATPASE, PUTATIVE-RELATED"/>
    <property type="match status" value="1"/>
</dbReference>
<dbReference type="InterPro" id="IPR003593">
    <property type="entry name" value="AAA+_ATPase"/>
</dbReference>
<dbReference type="Pfam" id="PF00004">
    <property type="entry name" value="AAA"/>
    <property type="match status" value="1"/>
</dbReference>
<dbReference type="SMART" id="SM00382">
    <property type="entry name" value="AAA"/>
    <property type="match status" value="1"/>
</dbReference>
<dbReference type="Pfam" id="PF22942">
    <property type="entry name" value="DUF7025"/>
    <property type="match status" value="1"/>
</dbReference>
<dbReference type="GeneID" id="19967514"/>
<dbReference type="InterPro" id="IPR054289">
    <property type="entry name" value="DUF7025"/>
</dbReference>
<dbReference type="CDD" id="cd19481">
    <property type="entry name" value="RecA-like_protease"/>
    <property type="match status" value="1"/>
</dbReference>
<dbReference type="EMBL" id="KB822711">
    <property type="protein sequence ID" value="ETN45992.1"/>
    <property type="molecule type" value="Genomic_DNA"/>
</dbReference>
<dbReference type="AlphaFoldDB" id="W2SBB6"/>
<dbReference type="InterPro" id="IPR056599">
    <property type="entry name" value="AAA_lid_fung"/>
</dbReference>